<dbReference type="InterPro" id="IPR013094">
    <property type="entry name" value="AB_hydrolase_3"/>
</dbReference>
<dbReference type="PANTHER" id="PTHR48081:SF8">
    <property type="entry name" value="ALPHA_BETA HYDROLASE FOLD-3 DOMAIN-CONTAINING PROTEIN-RELATED"/>
    <property type="match status" value="1"/>
</dbReference>
<dbReference type="Pfam" id="PF07859">
    <property type="entry name" value="Abhydrolase_3"/>
    <property type="match status" value="1"/>
</dbReference>
<dbReference type="EMBL" id="CP003167">
    <property type="protein sequence ID" value="AGB01637.1"/>
    <property type="molecule type" value="Genomic_DNA"/>
</dbReference>
<dbReference type="InterPro" id="IPR029058">
    <property type="entry name" value="AB_hydrolase_fold"/>
</dbReference>
<dbReference type="HOGENOM" id="CLU_012494_13_1_2"/>
<evidence type="ECO:0000313" key="3">
    <source>
        <dbReference type="EMBL" id="AGB01637.1"/>
    </source>
</evidence>
<sequence length="301" mass="33153">MIRESPEELLSIIRSHAPGPDKPLVAARKEYSEFYREMQDEIVSEGAHTVEQAAIRDNLSGYWISVPEAEPDYAILFFHAGMFTMGSTADHLGLCIRLSRAARARVFSVDYRLAPEHSFPAPVEDAVAAYRFLLAKGYPPHRIVPLGISAGGNIVLVSLLSMRERGYTLPPAAVCMSPITDMQFAGESVTKNGQRDAITADRLHAIRTAYLSGRNASDALASPVRGALKNLPRLYIQVGTYELLLSDIGTFVEKARWAGAPVQVEIWEGMYHCWQVFAGQLPEGQEAIDHAGLFIRGIQGR</sequence>
<gene>
    <name evidence="3" type="ordered locus">Metfor_0574</name>
</gene>
<dbReference type="AlphaFoldDB" id="L0HA63"/>
<protein>
    <submittedName>
        <fullName evidence="3">Esterase/lipase</fullName>
    </submittedName>
</protein>
<keyword evidence="4" id="KW-1185">Reference proteome</keyword>
<proteinExistence type="predicted"/>
<dbReference type="Gene3D" id="3.40.50.1820">
    <property type="entry name" value="alpha/beta hydrolase"/>
    <property type="match status" value="1"/>
</dbReference>
<dbReference type="eggNOG" id="arCOG02638">
    <property type="taxonomic scope" value="Archaea"/>
</dbReference>
<dbReference type="OrthoDB" id="33195at2157"/>
<keyword evidence="1" id="KW-0378">Hydrolase</keyword>
<reference evidence="3 4" key="2">
    <citation type="journal article" date="2014" name="Genome Announc.">
        <title>Complete Genome Sequence of Methanoregula formicica SMSPT, a Mesophilic Hydrogenotrophic Methanogen Isolated from a Methanogenic Upflow Anaerobic Sludge Blanket Reactor.</title>
        <authorList>
            <person name="Yamamoto K."/>
            <person name="Tamaki H."/>
            <person name="Cadillo-Quiroz H."/>
            <person name="Imachi H."/>
            <person name="Kyrpides N."/>
            <person name="Woyke T."/>
            <person name="Goodwin L."/>
            <person name="Zinder S.H."/>
            <person name="Kamagata Y."/>
            <person name="Liu W.T."/>
        </authorList>
    </citation>
    <scope>NUCLEOTIDE SEQUENCE [LARGE SCALE GENOMIC DNA]</scope>
    <source>
        <strain evidence="4">DSM 22288 / NBRC 105244 / SMSP</strain>
    </source>
</reference>
<dbReference type="STRING" id="593750.Metfor_0574"/>
<dbReference type="PANTHER" id="PTHR48081">
    <property type="entry name" value="AB HYDROLASE SUPERFAMILY PROTEIN C4A8.06C"/>
    <property type="match status" value="1"/>
</dbReference>
<dbReference type="RefSeq" id="WP_015284601.1">
    <property type="nucleotide sequence ID" value="NC_019943.1"/>
</dbReference>
<dbReference type="GeneID" id="14309247"/>
<organism evidence="3 4">
    <name type="scientific">Methanoregula formicica (strain DSM 22288 / NBRC 105244 / SMSP)</name>
    <dbReference type="NCBI Taxonomy" id="593750"/>
    <lineage>
        <taxon>Archaea</taxon>
        <taxon>Methanobacteriati</taxon>
        <taxon>Methanobacteriota</taxon>
        <taxon>Stenosarchaea group</taxon>
        <taxon>Methanomicrobia</taxon>
        <taxon>Methanomicrobiales</taxon>
        <taxon>Methanoregulaceae</taxon>
        <taxon>Methanoregula</taxon>
    </lineage>
</organism>
<dbReference type="Proteomes" id="UP000010824">
    <property type="component" value="Chromosome"/>
</dbReference>
<dbReference type="InterPro" id="IPR050300">
    <property type="entry name" value="GDXG_lipolytic_enzyme"/>
</dbReference>
<feature type="domain" description="Alpha/beta hydrolase fold-3" evidence="2">
    <location>
        <begin position="75"/>
        <end position="275"/>
    </location>
</feature>
<evidence type="ECO:0000256" key="1">
    <source>
        <dbReference type="ARBA" id="ARBA00022801"/>
    </source>
</evidence>
<accession>L0HA63</accession>
<dbReference type="GO" id="GO:0016787">
    <property type="term" value="F:hydrolase activity"/>
    <property type="evidence" value="ECO:0007669"/>
    <property type="project" value="UniProtKB-KW"/>
</dbReference>
<evidence type="ECO:0000313" key="4">
    <source>
        <dbReference type="Proteomes" id="UP000010824"/>
    </source>
</evidence>
<dbReference type="InParanoid" id="L0HA63"/>
<dbReference type="KEGG" id="mfo:Metfor_0574"/>
<name>L0HA63_METFS</name>
<reference evidence="4" key="1">
    <citation type="submission" date="2011-12" db="EMBL/GenBank/DDBJ databases">
        <title>Complete sequence of Methanoregula formicicum SMSP.</title>
        <authorList>
            <person name="Lucas S."/>
            <person name="Han J."/>
            <person name="Lapidus A."/>
            <person name="Cheng J.-F."/>
            <person name="Goodwin L."/>
            <person name="Pitluck S."/>
            <person name="Peters L."/>
            <person name="Ovchinnikova G."/>
            <person name="Teshima H."/>
            <person name="Detter J.C."/>
            <person name="Han C."/>
            <person name="Tapia R."/>
            <person name="Land M."/>
            <person name="Hauser L."/>
            <person name="Kyrpides N."/>
            <person name="Ivanova N."/>
            <person name="Pagani I."/>
            <person name="Imachi H."/>
            <person name="Tamaki H."/>
            <person name="Sekiguchi Y."/>
            <person name="Kamagata Y."/>
            <person name="Cadillo-Quiroz H."/>
            <person name="Zinder S."/>
            <person name="Liu W.-T."/>
            <person name="Woyke T."/>
        </authorList>
    </citation>
    <scope>NUCLEOTIDE SEQUENCE [LARGE SCALE GENOMIC DNA]</scope>
    <source>
        <strain evidence="4">DSM 22288 / NBRC 105244 / SMSP</strain>
    </source>
</reference>
<evidence type="ECO:0000259" key="2">
    <source>
        <dbReference type="Pfam" id="PF07859"/>
    </source>
</evidence>
<dbReference type="SUPFAM" id="SSF53474">
    <property type="entry name" value="alpha/beta-Hydrolases"/>
    <property type="match status" value="1"/>
</dbReference>